<dbReference type="OrthoDB" id="10503647at2759"/>
<evidence type="ECO:0000256" key="1">
    <source>
        <dbReference type="SAM" id="SignalP"/>
    </source>
</evidence>
<reference evidence="2 3" key="1">
    <citation type="submission" date="2014-03" db="EMBL/GenBank/DDBJ databases">
        <title>Draft genome of the hookworm Oesophagostomum dentatum.</title>
        <authorList>
            <person name="Mitreva M."/>
        </authorList>
    </citation>
    <scope>NUCLEOTIDE SEQUENCE [LARGE SCALE GENOMIC DNA]</scope>
    <source>
        <strain evidence="2 3">OD-Hann</strain>
    </source>
</reference>
<keyword evidence="3" id="KW-1185">Reference proteome</keyword>
<organism evidence="2 3">
    <name type="scientific">Oesophagostomum dentatum</name>
    <name type="common">Nodular worm</name>
    <dbReference type="NCBI Taxonomy" id="61180"/>
    <lineage>
        <taxon>Eukaryota</taxon>
        <taxon>Metazoa</taxon>
        <taxon>Ecdysozoa</taxon>
        <taxon>Nematoda</taxon>
        <taxon>Chromadorea</taxon>
        <taxon>Rhabditida</taxon>
        <taxon>Rhabditina</taxon>
        <taxon>Rhabditomorpha</taxon>
        <taxon>Strongyloidea</taxon>
        <taxon>Strongylidae</taxon>
        <taxon>Oesophagostomum</taxon>
    </lineage>
</organism>
<feature type="non-terminal residue" evidence="2">
    <location>
        <position position="1"/>
    </location>
</feature>
<evidence type="ECO:0000313" key="3">
    <source>
        <dbReference type="Proteomes" id="UP000053660"/>
    </source>
</evidence>
<feature type="chain" id="PRO_5002060878" evidence="1">
    <location>
        <begin position="19"/>
        <end position="90"/>
    </location>
</feature>
<dbReference type="EMBL" id="KN577608">
    <property type="protein sequence ID" value="KHJ82713.1"/>
    <property type="molecule type" value="Genomic_DNA"/>
</dbReference>
<proteinExistence type="predicted"/>
<name>A0A0B1SBP7_OESDE</name>
<protein>
    <submittedName>
        <fullName evidence="2">Uncharacterized protein</fullName>
    </submittedName>
</protein>
<dbReference type="AlphaFoldDB" id="A0A0B1SBP7"/>
<dbReference type="Proteomes" id="UP000053660">
    <property type="component" value="Unassembled WGS sequence"/>
</dbReference>
<feature type="signal peptide" evidence="1">
    <location>
        <begin position="1"/>
        <end position="18"/>
    </location>
</feature>
<accession>A0A0B1SBP7</accession>
<evidence type="ECO:0000313" key="2">
    <source>
        <dbReference type="EMBL" id="KHJ82713.1"/>
    </source>
</evidence>
<sequence length="90" mass="10251">TTVCVVVVLCGLWVVSETAVLLQPGVTIADVLRCIRKHHLAFPIPVDEAENSKIEEDDRCQQLLRNFSSEDIKCLFSPIRCMFRDYGRSR</sequence>
<keyword evidence="1" id="KW-0732">Signal</keyword>
<gene>
    <name evidence="2" type="ORF">OESDEN_17592</name>
</gene>